<keyword evidence="2" id="KW-1185">Reference proteome</keyword>
<protein>
    <recommendedName>
        <fullName evidence="3">Transglutaminase-like domain-containing protein</fullName>
    </recommendedName>
</protein>
<name>A0ABT7QWY7_9BACT</name>
<dbReference type="RefSeq" id="WP_289412742.1">
    <property type="nucleotide sequence ID" value="NZ_JAQIBD010000001.1"/>
</dbReference>
<organism evidence="1 2">
    <name type="scientific">Sulfurovum zhangzhouensis</name>
    <dbReference type="NCBI Taxonomy" id="3019067"/>
    <lineage>
        <taxon>Bacteria</taxon>
        <taxon>Pseudomonadati</taxon>
        <taxon>Campylobacterota</taxon>
        <taxon>Epsilonproteobacteria</taxon>
        <taxon>Campylobacterales</taxon>
        <taxon>Sulfurovaceae</taxon>
        <taxon>Sulfurovum</taxon>
    </lineage>
</organism>
<evidence type="ECO:0000313" key="1">
    <source>
        <dbReference type="EMBL" id="MDM5271350.1"/>
    </source>
</evidence>
<accession>A0ABT7QWY7</accession>
<gene>
    <name evidence="1" type="ORF">PGH07_04100</name>
</gene>
<reference evidence="1" key="1">
    <citation type="submission" date="2023-01" db="EMBL/GenBank/DDBJ databases">
        <title>Sulfurovum sp. zt1-1 genome assembly.</title>
        <authorList>
            <person name="Wang J."/>
        </authorList>
    </citation>
    <scope>NUCLEOTIDE SEQUENCE</scope>
    <source>
        <strain evidence="1">Zt1-1</strain>
    </source>
</reference>
<dbReference type="EMBL" id="JAQIBD010000001">
    <property type="protein sequence ID" value="MDM5271350.1"/>
    <property type="molecule type" value="Genomic_DNA"/>
</dbReference>
<evidence type="ECO:0000313" key="2">
    <source>
        <dbReference type="Proteomes" id="UP001169069"/>
    </source>
</evidence>
<comment type="caution">
    <text evidence="1">The sequence shown here is derived from an EMBL/GenBank/DDBJ whole genome shotgun (WGS) entry which is preliminary data.</text>
</comment>
<proteinExistence type="predicted"/>
<evidence type="ECO:0008006" key="3">
    <source>
        <dbReference type="Google" id="ProtNLM"/>
    </source>
</evidence>
<sequence length="149" mass="17536">MSQKLQGLGENISVQEADYLAWDIYHKSYELTEAFELVSPPQFHNFLVNVGIREKGLCYHFSDALYLYLKSQRYESFDFHLVGANIGEYWSEHNALVVVAKNCISEKCIQNNGIVIDAWRNSGEVYYSRFNEDMHYHWKHRSERCKNSL</sequence>
<dbReference type="Proteomes" id="UP001169069">
    <property type="component" value="Unassembled WGS sequence"/>
</dbReference>